<comment type="caution">
    <text evidence="1">The sequence shown here is derived from an EMBL/GenBank/DDBJ whole genome shotgun (WGS) entry which is preliminary data.</text>
</comment>
<evidence type="ECO:0000313" key="2">
    <source>
        <dbReference type="Proteomes" id="UP000321085"/>
    </source>
</evidence>
<dbReference type="EMBL" id="BJYU01000005">
    <property type="protein sequence ID" value="GEO13040.1"/>
    <property type="molecule type" value="Genomic_DNA"/>
</dbReference>
<evidence type="ECO:0000313" key="1">
    <source>
        <dbReference type="EMBL" id="GEO13040.1"/>
    </source>
</evidence>
<dbReference type="Proteomes" id="UP000321085">
    <property type="component" value="Unassembled WGS sequence"/>
</dbReference>
<protein>
    <recommendedName>
        <fullName evidence="3">Chemotaxis methyl-accepting receptor HlyB-like 4HB MCP domain-containing protein</fullName>
    </recommendedName>
</protein>
<sequence>MRVLNNLKLSMKLAIPVTVFLAITAGLIVLAKTGLDRMAVDTQELVDVDAARLTAILQINAEVNEASIQEKNLILFSASEPERLKSAEAVYQQYKKLAMQHIDELIALSDTPAPCHERRDQVERRQLFHPHGQERRLQHEG</sequence>
<organism evidence="1 2">
    <name type="scientific">Microvirga aerophila</name>
    <dbReference type="NCBI Taxonomy" id="670291"/>
    <lineage>
        <taxon>Bacteria</taxon>
        <taxon>Pseudomonadati</taxon>
        <taxon>Pseudomonadota</taxon>
        <taxon>Alphaproteobacteria</taxon>
        <taxon>Hyphomicrobiales</taxon>
        <taxon>Methylobacteriaceae</taxon>
        <taxon>Microvirga</taxon>
    </lineage>
</organism>
<dbReference type="AlphaFoldDB" id="A0A512BM50"/>
<gene>
    <name evidence="1" type="ORF">MAE02_07360</name>
</gene>
<proteinExistence type="predicted"/>
<name>A0A512BM50_9HYPH</name>
<accession>A0A512BM50</accession>
<reference evidence="1 2" key="1">
    <citation type="submission" date="2019-07" db="EMBL/GenBank/DDBJ databases">
        <title>Whole genome shotgun sequence of Microvirga aerophila NBRC 106136.</title>
        <authorList>
            <person name="Hosoyama A."/>
            <person name="Uohara A."/>
            <person name="Ohji S."/>
            <person name="Ichikawa N."/>
        </authorList>
    </citation>
    <scope>NUCLEOTIDE SEQUENCE [LARGE SCALE GENOMIC DNA]</scope>
    <source>
        <strain evidence="1 2">NBRC 106136</strain>
    </source>
</reference>
<evidence type="ECO:0008006" key="3">
    <source>
        <dbReference type="Google" id="ProtNLM"/>
    </source>
</evidence>
<dbReference type="RefSeq" id="WP_308494264.1">
    <property type="nucleotide sequence ID" value="NZ_BJYU01000005.1"/>
</dbReference>
<keyword evidence="2" id="KW-1185">Reference proteome</keyword>